<accession>A0ABU5K2G8</accession>
<comment type="caution">
    <text evidence="4">The sequence shown here is derived from an EMBL/GenBank/DDBJ whole genome shotgun (WGS) entry which is preliminary data.</text>
</comment>
<organism evidence="4 5">
    <name type="scientific">Bacillus bingmayongensis</name>
    <dbReference type="NCBI Taxonomy" id="1150157"/>
    <lineage>
        <taxon>Bacteria</taxon>
        <taxon>Bacillati</taxon>
        <taxon>Bacillota</taxon>
        <taxon>Bacilli</taxon>
        <taxon>Bacillales</taxon>
        <taxon>Bacillaceae</taxon>
        <taxon>Bacillus</taxon>
    </lineage>
</organism>
<feature type="domain" description="P/Homo B" evidence="3">
    <location>
        <begin position="28"/>
        <end position="203"/>
    </location>
</feature>
<dbReference type="Gene3D" id="2.60.120.260">
    <property type="entry name" value="Galactose-binding domain-like"/>
    <property type="match status" value="1"/>
</dbReference>
<evidence type="ECO:0000313" key="4">
    <source>
        <dbReference type="EMBL" id="MDZ5609917.1"/>
    </source>
</evidence>
<evidence type="ECO:0000259" key="3">
    <source>
        <dbReference type="PROSITE" id="PS51829"/>
    </source>
</evidence>
<dbReference type="SUPFAM" id="SSF49785">
    <property type="entry name" value="Galactose-binding domain-like"/>
    <property type="match status" value="1"/>
</dbReference>
<dbReference type="EMBL" id="JAXOVW010000092">
    <property type="protein sequence ID" value="MDZ5609917.1"/>
    <property type="molecule type" value="Genomic_DNA"/>
</dbReference>
<dbReference type="InterPro" id="IPR008979">
    <property type="entry name" value="Galactose-bd-like_sf"/>
</dbReference>
<dbReference type="InterPro" id="IPR002884">
    <property type="entry name" value="P_dom"/>
</dbReference>
<reference evidence="5" key="1">
    <citation type="submission" date="2023-11" db="EMBL/GenBank/DDBJ databases">
        <title>Genome Sequence of Bacillus pseudomycoides stain BUPM19.</title>
        <authorList>
            <person name="Farhat A."/>
        </authorList>
    </citation>
    <scope>NUCLEOTIDE SEQUENCE [LARGE SCALE GENOMIC DNA]</scope>
    <source>
        <strain evidence="5">BUPM19</strain>
    </source>
</reference>
<name>A0ABU5K2G8_9BACI</name>
<dbReference type="Proteomes" id="UP001291930">
    <property type="component" value="Unassembled WGS sequence"/>
</dbReference>
<dbReference type="RefSeq" id="WP_374219263.1">
    <property type="nucleotide sequence ID" value="NZ_JAXOVW010000092.1"/>
</dbReference>
<proteinExistence type="predicted"/>
<sequence length="203" mass="21220">MYPLNRKIGRPRSVCCPTPHAVSCPTPGPISTPCVVSTATFSNLSPIVIPDSGIATPYPSSINVTGLSGGVTQVTVTLIGLTHTFPDDLDILLVGPQGQNVILMSDAGGGGNVNNVTLTFNDFAQSLLPDSSQIVSGTFQPTNYGLTDIFPFPAPPPPYGSFLSVFNGVDPNGVWNLFVFDDAVLDSGSILGWTLNITTTFCS</sequence>
<keyword evidence="5" id="KW-1185">Reference proteome</keyword>
<evidence type="ECO:0000256" key="2">
    <source>
        <dbReference type="ARBA" id="ARBA00022801"/>
    </source>
</evidence>
<protein>
    <recommendedName>
        <fullName evidence="3">P/Homo B domain-containing protein</fullName>
    </recommendedName>
</protein>
<evidence type="ECO:0000256" key="1">
    <source>
        <dbReference type="ARBA" id="ARBA00022670"/>
    </source>
</evidence>
<evidence type="ECO:0000313" key="5">
    <source>
        <dbReference type="Proteomes" id="UP001291930"/>
    </source>
</evidence>
<keyword evidence="1" id="KW-0645">Protease</keyword>
<keyword evidence="2" id="KW-0378">Hydrolase</keyword>
<dbReference type="PROSITE" id="PS51829">
    <property type="entry name" value="P_HOMO_B"/>
    <property type="match status" value="1"/>
</dbReference>
<gene>
    <name evidence="4" type="ORF">U2I54_23390</name>
</gene>